<dbReference type="PANTHER" id="PTHR35076:SF1">
    <property type="entry name" value="TUBULIN EPSILON AND DELTA COMPLEX PROTEIN 1"/>
    <property type="match status" value="1"/>
</dbReference>
<evidence type="ECO:0000313" key="4">
    <source>
        <dbReference type="Proteomes" id="UP000332933"/>
    </source>
</evidence>
<dbReference type="InterPro" id="IPR027996">
    <property type="entry name" value="TEDC1_dom"/>
</dbReference>
<sequence length="434" mass="49023">MEPTSKAKVKASFAWLLRDALTSVGIRYLTPEHIRVSKTSSMDKNSQHSSLCSLLWRALHDICMVVVSNFDIDPVALATESQALSDEPNGLDVCIDVSRYYLYDWGFLCSEFYTTPRATEIAGSIMVTALAFVMAHSDFFSHQALAILRLQLTDDTIILPPFPNEPSLQPHHCDNAVANTILLCKQTVGYQAESRPNVTQLVHRIHATYGKMQYKLKELQALEQSKTKCIQRIHDTQLKNLGSVILMDKSSVQESILSPYHLWLLRHPEKLRLHQECLEKRLANYADEKLFYQWILAIATQLRQAPSASHVETESPTSPDNFSELLAAATAANECFQSSKDVYRVVSKQWKEISASEKARQKPKLEKATMSMQAELPSMNVLYLPISYKEKKAVEASPPPPQTKTPETAHKAFAERQVQALVSMFEQRFGVRLV</sequence>
<dbReference type="PANTHER" id="PTHR35076">
    <property type="entry name" value="TUBULIN EPSILON AND DELTA COMPLEX PROTEIN 1"/>
    <property type="match status" value="1"/>
</dbReference>
<dbReference type="EMBL" id="CAADRA010007017">
    <property type="protein sequence ID" value="VFT98328.1"/>
    <property type="molecule type" value="Genomic_DNA"/>
</dbReference>
<accession>A0A485LIT0</accession>
<feature type="domain" description="Tubulin epsilon and delta complex protein 1" evidence="1">
    <location>
        <begin position="106"/>
        <end position="295"/>
    </location>
</feature>
<dbReference type="OrthoDB" id="77427at2759"/>
<organism evidence="3 4">
    <name type="scientific">Aphanomyces stellatus</name>
    <dbReference type="NCBI Taxonomy" id="120398"/>
    <lineage>
        <taxon>Eukaryota</taxon>
        <taxon>Sar</taxon>
        <taxon>Stramenopiles</taxon>
        <taxon>Oomycota</taxon>
        <taxon>Saprolegniomycetes</taxon>
        <taxon>Saprolegniales</taxon>
        <taxon>Verrucalvaceae</taxon>
        <taxon>Aphanomyces</taxon>
    </lineage>
</organism>
<evidence type="ECO:0000313" key="3">
    <source>
        <dbReference type="EMBL" id="VFT98328.1"/>
    </source>
</evidence>
<protein>
    <submittedName>
        <fullName evidence="3">Aste57867_21659 protein</fullName>
    </submittedName>
</protein>
<name>A0A485LIT0_9STRA</name>
<reference evidence="3 4" key="1">
    <citation type="submission" date="2019-03" db="EMBL/GenBank/DDBJ databases">
        <authorList>
            <person name="Gaulin E."/>
            <person name="Dumas B."/>
        </authorList>
    </citation>
    <scope>NUCLEOTIDE SEQUENCE [LARGE SCALE GENOMIC DNA]</scope>
    <source>
        <strain evidence="3">CBS 568.67</strain>
    </source>
</reference>
<dbReference type="Proteomes" id="UP000332933">
    <property type="component" value="Unassembled WGS sequence"/>
</dbReference>
<dbReference type="AlphaFoldDB" id="A0A485LIT0"/>
<reference evidence="2" key="2">
    <citation type="submission" date="2019-06" db="EMBL/GenBank/DDBJ databases">
        <title>Genomics analysis of Aphanomyces spp. identifies a new class of oomycete effector associated with host adaptation.</title>
        <authorList>
            <person name="Gaulin E."/>
        </authorList>
    </citation>
    <scope>NUCLEOTIDE SEQUENCE</scope>
    <source>
        <strain evidence="2">CBS 578.67</strain>
    </source>
</reference>
<evidence type="ECO:0000313" key="2">
    <source>
        <dbReference type="EMBL" id="KAF0686565.1"/>
    </source>
</evidence>
<proteinExistence type="predicted"/>
<keyword evidence="4" id="KW-1185">Reference proteome</keyword>
<dbReference type="Pfam" id="PF14970">
    <property type="entry name" value="TEDC1"/>
    <property type="match status" value="1"/>
</dbReference>
<dbReference type="EMBL" id="VJMH01006991">
    <property type="protein sequence ID" value="KAF0686565.1"/>
    <property type="molecule type" value="Genomic_DNA"/>
</dbReference>
<gene>
    <name evidence="3" type="primary">Aste57867_21659</name>
    <name evidence="2" type="ORF">As57867_021590</name>
    <name evidence="3" type="ORF">ASTE57867_21659</name>
</gene>
<evidence type="ECO:0000259" key="1">
    <source>
        <dbReference type="Pfam" id="PF14970"/>
    </source>
</evidence>
<dbReference type="InterPro" id="IPR043535">
    <property type="entry name" value="TEDC1"/>
</dbReference>